<evidence type="ECO:0000256" key="1">
    <source>
        <dbReference type="SAM" id="MobiDB-lite"/>
    </source>
</evidence>
<sequence>MSQKKKPDLSNALADTSHSTRYRQESANLQPSGDKNSGNSSTVPPSRQNTRPITGHFPKEVRDQLKILAVQEDTTMHNLIAEALNDLFAKYKKPEIAPTKAGKDLER</sequence>
<organism evidence="3 4">
    <name type="scientific">Euhalothece natronophila Z-M001</name>
    <dbReference type="NCBI Taxonomy" id="522448"/>
    <lineage>
        <taxon>Bacteria</taxon>
        <taxon>Bacillati</taxon>
        <taxon>Cyanobacteriota</taxon>
        <taxon>Cyanophyceae</taxon>
        <taxon>Oscillatoriophycideae</taxon>
        <taxon>Chroococcales</taxon>
        <taxon>Halothecacae</taxon>
        <taxon>Halothece cluster</taxon>
        <taxon>Euhalothece</taxon>
    </lineage>
</organism>
<dbReference type="InterPro" id="IPR046765">
    <property type="entry name" value="Antitox_RHH"/>
</dbReference>
<dbReference type="Proteomes" id="UP000318453">
    <property type="component" value="Chromosome"/>
</dbReference>
<evidence type="ECO:0000313" key="3">
    <source>
        <dbReference type="EMBL" id="QDZ39834.1"/>
    </source>
</evidence>
<dbReference type="KEGG" id="enn:FRE64_07690"/>
<gene>
    <name evidence="3" type="ORF">FRE64_07690</name>
</gene>
<keyword evidence="4" id="KW-1185">Reference proteome</keyword>
<dbReference type="SUPFAM" id="SSF47598">
    <property type="entry name" value="Ribbon-helix-helix"/>
    <property type="match status" value="1"/>
</dbReference>
<dbReference type="Gene3D" id="1.10.1220.10">
    <property type="entry name" value="Met repressor-like"/>
    <property type="match status" value="1"/>
</dbReference>
<feature type="compositionally biased region" description="Polar residues" evidence="1">
    <location>
        <begin position="13"/>
        <end position="52"/>
    </location>
</feature>
<dbReference type="GO" id="GO:0006355">
    <property type="term" value="P:regulation of DNA-templated transcription"/>
    <property type="evidence" value="ECO:0007669"/>
    <property type="project" value="InterPro"/>
</dbReference>
<dbReference type="OrthoDB" id="7190256at2"/>
<accession>A0A5B8NLB9</accession>
<dbReference type="AlphaFoldDB" id="A0A5B8NLB9"/>
<feature type="region of interest" description="Disordered" evidence="1">
    <location>
        <begin position="1"/>
        <end position="58"/>
    </location>
</feature>
<name>A0A5B8NLB9_9CHRO</name>
<reference evidence="3" key="1">
    <citation type="submission" date="2019-08" db="EMBL/GenBank/DDBJ databases">
        <title>Carotenoids and Carotenoid Binding Proteins in the Halophilic Cyanobacterium Euhalothece sp. ZM00.</title>
        <authorList>
            <person name="Cho S.M."/>
            <person name="Song J.Y."/>
            <person name="Park Y.-I."/>
        </authorList>
    </citation>
    <scope>NUCLEOTIDE SEQUENCE [LARGE SCALE GENOMIC DNA]</scope>
    <source>
        <strain evidence="3">Z-M001</strain>
    </source>
</reference>
<dbReference type="Pfam" id="PF20605">
    <property type="entry name" value="Antitox_RHH"/>
    <property type="match status" value="1"/>
</dbReference>
<proteinExistence type="predicted"/>
<protein>
    <recommendedName>
        <fullName evidence="2">Antitoxin-like ribbon-helix-helix domain-containing protein</fullName>
    </recommendedName>
</protein>
<dbReference type="InterPro" id="IPR013321">
    <property type="entry name" value="Arc_rbn_hlx_hlx"/>
</dbReference>
<dbReference type="EMBL" id="CP042326">
    <property type="protein sequence ID" value="QDZ39834.1"/>
    <property type="molecule type" value="Genomic_DNA"/>
</dbReference>
<dbReference type="RefSeq" id="WP_146295431.1">
    <property type="nucleotide sequence ID" value="NZ_CP042326.1"/>
</dbReference>
<evidence type="ECO:0000313" key="4">
    <source>
        <dbReference type="Proteomes" id="UP000318453"/>
    </source>
</evidence>
<evidence type="ECO:0000259" key="2">
    <source>
        <dbReference type="Pfam" id="PF20605"/>
    </source>
</evidence>
<feature type="domain" description="Antitoxin-like ribbon-helix-helix" evidence="2">
    <location>
        <begin position="47"/>
        <end position="96"/>
    </location>
</feature>
<dbReference type="InterPro" id="IPR010985">
    <property type="entry name" value="Ribbon_hlx_hlx"/>
</dbReference>